<dbReference type="Pfam" id="PF13531">
    <property type="entry name" value="SBP_bac_11"/>
    <property type="match status" value="1"/>
</dbReference>
<dbReference type="GO" id="GO:0030973">
    <property type="term" value="F:molybdate ion binding"/>
    <property type="evidence" value="ECO:0007669"/>
    <property type="project" value="TreeGrafter"/>
</dbReference>
<dbReference type="SUPFAM" id="SSF53850">
    <property type="entry name" value="Periplasmic binding protein-like II"/>
    <property type="match status" value="1"/>
</dbReference>
<dbReference type="InterPro" id="IPR050682">
    <property type="entry name" value="ModA/WtpA"/>
</dbReference>
<evidence type="ECO:0008006" key="2">
    <source>
        <dbReference type="Google" id="ProtNLM"/>
    </source>
</evidence>
<evidence type="ECO:0000313" key="1">
    <source>
        <dbReference type="EMBL" id="SVA12894.1"/>
    </source>
</evidence>
<sequence>MTGRPSRLFLAMALTVVLTGGCGSNDERLTVFAASSLADVLPDLADAHRQAGGPDVVEVLGGSNHLAAQLGDGAPADAFITADAALLVGLTIVGPPIPVADNHMVVAIPTGNPGGVTSPDDLRRGDLRLAVCATGVPCGDATAARFGYLPADTEEPSVRAVLSRLVLGEADLGVVYATDVAAEAKVVVPWTQEQACPCVAYAAVALSDRGVGFVEFLAGQTAQAILADHGFSTR</sequence>
<gene>
    <name evidence="1" type="ORF">METZ01_LOCUS65748</name>
</gene>
<proteinExistence type="predicted"/>
<name>A0A381TB01_9ZZZZ</name>
<dbReference type="Gene3D" id="3.40.190.10">
    <property type="entry name" value="Periplasmic binding protein-like II"/>
    <property type="match status" value="2"/>
</dbReference>
<dbReference type="AlphaFoldDB" id="A0A381TB01"/>
<reference evidence="1" key="1">
    <citation type="submission" date="2018-05" db="EMBL/GenBank/DDBJ databases">
        <authorList>
            <person name="Lanie J.A."/>
            <person name="Ng W.-L."/>
            <person name="Kazmierczak K.M."/>
            <person name="Andrzejewski T.M."/>
            <person name="Davidsen T.M."/>
            <person name="Wayne K.J."/>
            <person name="Tettelin H."/>
            <person name="Glass J.I."/>
            <person name="Rusch D."/>
            <person name="Podicherti R."/>
            <person name="Tsui H.-C.T."/>
            <person name="Winkler M.E."/>
        </authorList>
    </citation>
    <scope>NUCLEOTIDE SEQUENCE</scope>
</reference>
<dbReference type="PANTHER" id="PTHR30632:SF0">
    <property type="entry name" value="SULFATE-BINDING PROTEIN"/>
    <property type="match status" value="1"/>
</dbReference>
<accession>A0A381TB01</accession>
<dbReference type="PANTHER" id="PTHR30632">
    <property type="entry name" value="MOLYBDATE-BINDING PERIPLASMIC PROTEIN"/>
    <property type="match status" value="1"/>
</dbReference>
<dbReference type="PROSITE" id="PS51257">
    <property type="entry name" value="PROKAR_LIPOPROTEIN"/>
    <property type="match status" value="1"/>
</dbReference>
<dbReference type="EMBL" id="UINC01004242">
    <property type="protein sequence ID" value="SVA12894.1"/>
    <property type="molecule type" value="Genomic_DNA"/>
</dbReference>
<protein>
    <recommendedName>
        <fullName evidence="2">Molybdate ABC transporter substrate-binding protein</fullName>
    </recommendedName>
</protein>
<organism evidence="1">
    <name type="scientific">marine metagenome</name>
    <dbReference type="NCBI Taxonomy" id="408172"/>
    <lineage>
        <taxon>unclassified sequences</taxon>
        <taxon>metagenomes</taxon>
        <taxon>ecological metagenomes</taxon>
    </lineage>
</organism>
<dbReference type="GO" id="GO:0015689">
    <property type="term" value="P:molybdate ion transport"/>
    <property type="evidence" value="ECO:0007669"/>
    <property type="project" value="TreeGrafter"/>
</dbReference>